<dbReference type="PANTHER" id="PTHR47959:SF10">
    <property type="entry name" value="ATP-DEPENDENT RNA HELICASE RHLB"/>
    <property type="match status" value="1"/>
</dbReference>
<evidence type="ECO:0000256" key="5">
    <source>
        <dbReference type="ARBA" id="ARBA00022840"/>
    </source>
</evidence>
<dbReference type="EC" id="3.6.4.13" evidence="7"/>
<evidence type="ECO:0000256" key="8">
    <source>
        <dbReference type="PROSITE-ProRule" id="PRU00552"/>
    </source>
</evidence>
<evidence type="ECO:0000256" key="1">
    <source>
        <dbReference type="ARBA" id="ARBA00022490"/>
    </source>
</evidence>
<dbReference type="SUPFAM" id="SSF52540">
    <property type="entry name" value="P-loop containing nucleoside triphosphate hydrolases"/>
    <property type="match status" value="1"/>
</dbReference>
<reference evidence="13 14" key="1">
    <citation type="submission" date="2014-06" db="EMBL/GenBank/DDBJ databases">
        <title>Whole Genome Sequences of Three Symbiotic Endozoicomonas Bacteria.</title>
        <authorList>
            <person name="Neave M.J."/>
            <person name="Apprill A."/>
            <person name="Voolstra C.R."/>
        </authorList>
    </citation>
    <scope>NUCLEOTIDE SEQUENCE [LARGE SCALE GENOMIC DNA]</scope>
    <source>
        <strain evidence="13 14">DSM 22380</strain>
    </source>
</reference>
<dbReference type="PANTHER" id="PTHR47959">
    <property type="entry name" value="ATP-DEPENDENT RNA HELICASE RHLE-RELATED"/>
    <property type="match status" value="1"/>
</dbReference>
<evidence type="ECO:0000256" key="9">
    <source>
        <dbReference type="SAM" id="MobiDB-lite"/>
    </source>
</evidence>
<dbReference type="PROSITE" id="PS51195">
    <property type="entry name" value="Q_MOTIF"/>
    <property type="match status" value="1"/>
</dbReference>
<comment type="catalytic activity">
    <reaction evidence="7">
        <text>ATP + H2O = ADP + phosphate + H(+)</text>
        <dbReference type="Rhea" id="RHEA:13065"/>
        <dbReference type="ChEBI" id="CHEBI:15377"/>
        <dbReference type="ChEBI" id="CHEBI:15378"/>
        <dbReference type="ChEBI" id="CHEBI:30616"/>
        <dbReference type="ChEBI" id="CHEBI:43474"/>
        <dbReference type="ChEBI" id="CHEBI:456216"/>
        <dbReference type="EC" id="3.6.4.13"/>
    </reaction>
</comment>
<evidence type="ECO:0000256" key="6">
    <source>
        <dbReference type="ARBA" id="ARBA00022884"/>
    </source>
</evidence>
<feature type="domain" description="Helicase ATP-binding" evidence="10">
    <location>
        <begin position="112"/>
        <end position="292"/>
    </location>
</feature>
<dbReference type="GO" id="GO:0003724">
    <property type="term" value="F:RNA helicase activity"/>
    <property type="evidence" value="ECO:0007669"/>
    <property type="project" value="UniProtKB-UniRule"/>
</dbReference>
<dbReference type="InterPro" id="IPR027417">
    <property type="entry name" value="P-loop_NTPase"/>
</dbReference>
<dbReference type="InterPro" id="IPR044742">
    <property type="entry name" value="DEAD/DEAH_RhlB"/>
</dbReference>
<evidence type="ECO:0000259" key="10">
    <source>
        <dbReference type="PROSITE" id="PS51192"/>
    </source>
</evidence>
<dbReference type="eggNOG" id="COG0513">
    <property type="taxonomic scope" value="Bacteria"/>
</dbReference>
<keyword evidence="4 7" id="KW-0347">Helicase</keyword>
<sequence length="471" mass="52705">MSGFLGFFKKRSASKDSSPAEKGKKESSGNKKPAPRSRNSSQNKSSKRPKQTGNRKSARQIQAVENWSIGQFQVAADPEKTRFHDFELPSELMHAIADQGFKYCTPIQAEVLGSTLTGRDAIGKAQTGTGKTAAFLISTIKQLVDTPAPDSRYLGEPRVVIIAPTRELALQIGNDAEALTKYLPLHVVTVVGGMDYEKQRKRISENYVDILVATPGRLLDYCERKDLFLDLVEIMVIDEADRMLDMGFIPQVRRIIRMTPRPGDRQTLLFSATFTDDVLRLGEQWTWNPVKVEIEPDSVATDTVEQKVYILSSEQKFPLLVNLINHHQLEKVIVFTNRRDQTRKLTEKLQRIGIKADQISGEVPQNKRLRTLENFRSGKISVLVATDVAGRGIHIDGISHVINYNLPEAPDDYIHRIGRTGRAGASGVSISFACEDDSFLIPDLEALLGDKLKKDYPPEELLVDPRKAKRS</sequence>
<dbReference type="InterPro" id="IPR011545">
    <property type="entry name" value="DEAD/DEAH_box_helicase_dom"/>
</dbReference>
<comment type="subunit">
    <text evidence="7">Component of the RNA degradosome, which is a multiprotein complex involved in RNA processing and mRNA degradation.</text>
</comment>
<dbReference type="STRING" id="305900.GV64_21830"/>
<keyword evidence="2 7" id="KW-0547">Nucleotide-binding</keyword>
<feature type="short sequence motif" description="Q motif" evidence="8">
    <location>
        <begin position="81"/>
        <end position="109"/>
    </location>
</feature>
<dbReference type="Pfam" id="PF00270">
    <property type="entry name" value="DEAD"/>
    <property type="match status" value="1"/>
</dbReference>
<feature type="compositionally biased region" description="Basic and acidic residues" evidence="9">
    <location>
        <begin position="18"/>
        <end position="29"/>
    </location>
</feature>
<dbReference type="GO" id="GO:0003723">
    <property type="term" value="F:RNA binding"/>
    <property type="evidence" value="ECO:0007669"/>
    <property type="project" value="UniProtKB-UniRule"/>
</dbReference>
<evidence type="ECO:0000259" key="11">
    <source>
        <dbReference type="PROSITE" id="PS51194"/>
    </source>
</evidence>
<comment type="similarity">
    <text evidence="7">Belongs to the DEAD box helicase family. RhlB subfamily.</text>
</comment>
<dbReference type="InterPro" id="IPR001650">
    <property type="entry name" value="Helicase_C-like"/>
</dbReference>
<feature type="region of interest" description="Disordered" evidence="9">
    <location>
        <begin position="1"/>
        <end position="60"/>
    </location>
</feature>
<dbReference type="PROSITE" id="PS00039">
    <property type="entry name" value="DEAD_ATP_HELICASE"/>
    <property type="match status" value="1"/>
</dbReference>
<dbReference type="Proteomes" id="UP000027997">
    <property type="component" value="Unassembled WGS sequence"/>
</dbReference>
<proteinExistence type="inferred from homology"/>
<dbReference type="HAMAP" id="MF_00661">
    <property type="entry name" value="DEAD_helicase_RhlB"/>
    <property type="match status" value="1"/>
</dbReference>
<accession>A0A081KFS8</accession>
<evidence type="ECO:0000256" key="7">
    <source>
        <dbReference type="HAMAP-Rule" id="MF_00661"/>
    </source>
</evidence>
<keyword evidence="3 7" id="KW-0378">Hydrolase</keyword>
<organism evidence="13 14">
    <name type="scientific">Endozoicomonas elysicola</name>
    <dbReference type="NCBI Taxonomy" id="305900"/>
    <lineage>
        <taxon>Bacteria</taxon>
        <taxon>Pseudomonadati</taxon>
        <taxon>Pseudomonadota</taxon>
        <taxon>Gammaproteobacteria</taxon>
        <taxon>Oceanospirillales</taxon>
        <taxon>Endozoicomonadaceae</taxon>
        <taxon>Endozoicomonas</taxon>
    </lineage>
</organism>
<dbReference type="SMART" id="SM00490">
    <property type="entry name" value="HELICc"/>
    <property type="match status" value="1"/>
</dbReference>
<dbReference type="PROSITE" id="PS51194">
    <property type="entry name" value="HELICASE_CTER"/>
    <property type="match status" value="1"/>
</dbReference>
<dbReference type="SMART" id="SM00487">
    <property type="entry name" value="DEXDc"/>
    <property type="match status" value="1"/>
</dbReference>
<feature type="domain" description="DEAD-box RNA helicase Q" evidence="12">
    <location>
        <begin position="81"/>
        <end position="109"/>
    </location>
</feature>
<dbReference type="InterPro" id="IPR050079">
    <property type="entry name" value="DEAD_box_RNA_helicase"/>
</dbReference>
<keyword evidence="5 7" id="KW-0067">ATP-binding</keyword>
<dbReference type="GO" id="GO:0005524">
    <property type="term" value="F:ATP binding"/>
    <property type="evidence" value="ECO:0007669"/>
    <property type="project" value="UniProtKB-UniRule"/>
</dbReference>
<dbReference type="InterPro" id="IPR014001">
    <property type="entry name" value="Helicase_ATP-bd"/>
</dbReference>
<dbReference type="GO" id="GO:0016887">
    <property type="term" value="F:ATP hydrolysis activity"/>
    <property type="evidence" value="ECO:0007669"/>
    <property type="project" value="RHEA"/>
</dbReference>
<dbReference type="GO" id="GO:0005829">
    <property type="term" value="C:cytosol"/>
    <property type="evidence" value="ECO:0007669"/>
    <property type="project" value="TreeGrafter"/>
</dbReference>
<dbReference type="AlphaFoldDB" id="A0A081KFS8"/>
<evidence type="ECO:0000313" key="13">
    <source>
        <dbReference type="EMBL" id="KEI73004.1"/>
    </source>
</evidence>
<evidence type="ECO:0000256" key="4">
    <source>
        <dbReference type="ARBA" id="ARBA00022806"/>
    </source>
</evidence>
<keyword evidence="6 7" id="KW-0694">RNA-binding</keyword>
<dbReference type="InterPro" id="IPR023554">
    <property type="entry name" value="RNA_helicase_ATP-dep_RhlB"/>
</dbReference>
<dbReference type="InterPro" id="IPR014014">
    <property type="entry name" value="RNA_helicase_DEAD_Q_motif"/>
</dbReference>
<evidence type="ECO:0000259" key="12">
    <source>
        <dbReference type="PROSITE" id="PS51195"/>
    </source>
</evidence>
<dbReference type="Pfam" id="PF00271">
    <property type="entry name" value="Helicase_C"/>
    <property type="match status" value="1"/>
</dbReference>
<dbReference type="Gene3D" id="3.40.50.300">
    <property type="entry name" value="P-loop containing nucleotide triphosphate hydrolases"/>
    <property type="match status" value="2"/>
</dbReference>
<comment type="caution">
    <text evidence="13">The sequence shown here is derived from an EMBL/GenBank/DDBJ whole genome shotgun (WGS) entry which is preliminary data.</text>
</comment>
<protein>
    <recommendedName>
        <fullName evidence="7">ATP-dependent RNA helicase RhlB</fullName>
        <ecNumber evidence="7">3.6.4.13</ecNumber>
    </recommendedName>
</protein>
<dbReference type="CDD" id="cd00268">
    <property type="entry name" value="DEADc"/>
    <property type="match status" value="1"/>
</dbReference>
<gene>
    <name evidence="7" type="primary">rhlB</name>
    <name evidence="13" type="ORF">GV64_21830</name>
</gene>
<dbReference type="RefSeq" id="WP_020581716.1">
    <property type="nucleotide sequence ID" value="NZ_JOJP01000001.1"/>
</dbReference>
<dbReference type="EMBL" id="JOJP01000001">
    <property type="protein sequence ID" value="KEI73004.1"/>
    <property type="molecule type" value="Genomic_DNA"/>
</dbReference>
<evidence type="ECO:0000256" key="3">
    <source>
        <dbReference type="ARBA" id="ARBA00022801"/>
    </source>
</evidence>
<dbReference type="InterPro" id="IPR000629">
    <property type="entry name" value="RNA-helicase_DEAD-box_CS"/>
</dbReference>
<dbReference type="CDD" id="cd18787">
    <property type="entry name" value="SF2_C_DEAD"/>
    <property type="match status" value="1"/>
</dbReference>
<keyword evidence="1 7" id="KW-0963">Cytoplasm</keyword>
<feature type="domain" description="Helicase C-terminal" evidence="11">
    <location>
        <begin position="303"/>
        <end position="464"/>
    </location>
</feature>
<keyword evidence="14" id="KW-1185">Reference proteome</keyword>
<dbReference type="NCBIfam" id="NF002340">
    <property type="entry name" value="PRK01297.1"/>
    <property type="match status" value="1"/>
</dbReference>
<evidence type="ECO:0000256" key="2">
    <source>
        <dbReference type="ARBA" id="ARBA00022741"/>
    </source>
</evidence>
<comment type="subcellular location">
    <subcellularLocation>
        <location evidence="7">Cytoplasm</location>
    </subcellularLocation>
</comment>
<evidence type="ECO:0000313" key="14">
    <source>
        <dbReference type="Proteomes" id="UP000027997"/>
    </source>
</evidence>
<dbReference type="GO" id="GO:0006401">
    <property type="term" value="P:RNA catabolic process"/>
    <property type="evidence" value="ECO:0007669"/>
    <property type="project" value="UniProtKB-UniRule"/>
</dbReference>
<feature type="compositionally biased region" description="Low complexity" evidence="9">
    <location>
        <begin position="30"/>
        <end position="44"/>
    </location>
</feature>
<dbReference type="PROSITE" id="PS51192">
    <property type="entry name" value="HELICASE_ATP_BIND_1"/>
    <property type="match status" value="1"/>
</dbReference>
<name>A0A081KFS8_9GAMM</name>
<comment type="function">
    <text evidence="7">DEAD-box RNA helicase involved in RNA degradation. Has RNA-dependent ATPase activity and unwinds double-stranded RNA.</text>
</comment>